<protein>
    <submittedName>
        <fullName evidence="2">Synaptonemal complex protein 1 (SCP-1)-like protein</fullName>
    </submittedName>
</protein>
<sequence>MSSLTSVTKSRGLGGEGNKDGVDIGLKGSQSILECNHLPPEITTLFEDFKRFVKQQKMIKEENSEQRFNVEPILTIDESIKHSLHSIDVELQSNNKQVEALKKETTKLLNYGEVAYRLVKAEIPSNSSCVNKYFLSLIDEFE</sequence>
<dbReference type="VEuPathDB" id="VectorBase:LDEU003738"/>
<evidence type="ECO:0000256" key="1">
    <source>
        <dbReference type="SAM" id="MobiDB-lite"/>
    </source>
</evidence>
<dbReference type="EMBL" id="NCKV01001461">
    <property type="protein sequence ID" value="RWS28302.1"/>
    <property type="molecule type" value="Genomic_DNA"/>
</dbReference>
<dbReference type="Pfam" id="PF15967">
    <property type="entry name" value="Nucleoporin_FG2"/>
    <property type="match status" value="1"/>
</dbReference>
<dbReference type="AlphaFoldDB" id="A0A443SLC7"/>
<dbReference type="Proteomes" id="UP000288716">
    <property type="component" value="Unassembled WGS sequence"/>
</dbReference>
<proteinExistence type="predicted"/>
<dbReference type="OrthoDB" id="2538017at2759"/>
<reference evidence="2 3" key="1">
    <citation type="journal article" date="2018" name="Gigascience">
        <title>Genomes of trombidid mites reveal novel predicted allergens and laterally-transferred genes associated with secondary metabolism.</title>
        <authorList>
            <person name="Dong X."/>
            <person name="Chaisiri K."/>
            <person name="Xia D."/>
            <person name="Armstrong S.D."/>
            <person name="Fang Y."/>
            <person name="Donnelly M.J."/>
            <person name="Kadowaki T."/>
            <person name="McGarry J.W."/>
            <person name="Darby A.C."/>
            <person name="Makepeace B.L."/>
        </authorList>
    </citation>
    <scope>NUCLEOTIDE SEQUENCE [LARGE SCALE GENOMIC DNA]</scope>
    <source>
        <strain evidence="2">UoL-UT</strain>
    </source>
</reference>
<name>A0A443SLC7_9ACAR</name>
<comment type="caution">
    <text evidence="2">The sequence shown here is derived from an EMBL/GenBank/DDBJ whole genome shotgun (WGS) entry which is preliminary data.</text>
</comment>
<dbReference type="STRING" id="299467.A0A443SLC7"/>
<keyword evidence="3" id="KW-1185">Reference proteome</keyword>
<evidence type="ECO:0000313" key="3">
    <source>
        <dbReference type="Proteomes" id="UP000288716"/>
    </source>
</evidence>
<feature type="region of interest" description="Disordered" evidence="1">
    <location>
        <begin position="1"/>
        <end position="20"/>
    </location>
</feature>
<accession>A0A443SLC7</accession>
<evidence type="ECO:0000313" key="2">
    <source>
        <dbReference type="EMBL" id="RWS28302.1"/>
    </source>
</evidence>
<organism evidence="2 3">
    <name type="scientific">Leptotrombidium deliense</name>
    <dbReference type="NCBI Taxonomy" id="299467"/>
    <lineage>
        <taxon>Eukaryota</taxon>
        <taxon>Metazoa</taxon>
        <taxon>Ecdysozoa</taxon>
        <taxon>Arthropoda</taxon>
        <taxon>Chelicerata</taxon>
        <taxon>Arachnida</taxon>
        <taxon>Acari</taxon>
        <taxon>Acariformes</taxon>
        <taxon>Trombidiformes</taxon>
        <taxon>Prostigmata</taxon>
        <taxon>Anystina</taxon>
        <taxon>Parasitengona</taxon>
        <taxon>Trombiculoidea</taxon>
        <taxon>Trombiculidae</taxon>
        <taxon>Leptotrombidium</taxon>
    </lineage>
</organism>
<gene>
    <name evidence="2" type="ORF">B4U80_06642</name>
</gene>
<feature type="non-terminal residue" evidence="2">
    <location>
        <position position="142"/>
    </location>
</feature>